<dbReference type="GO" id="GO:0005102">
    <property type="term" value="F:signaling receptor binding"/>
    <property type="evidence" value="ECO:0007669"/>
    <property type="project" value="TreeGrafter"/>
</dbReference>
<evidence type="ECO:0000256" key="2">
    <source>
        <dbReference type="ARBA" id="ARBA00022692"/>
    </source>
</evidence>
<evidence type="ECO:0000256" key="1">
    <source>
        <dbReference type="ARBA" id="ARBA00004370"/>
    </source>
</evidence>
<dbReference type="PANTHER" id="PTHR24100">
    <property type="entry name" value="BUTYROPHILIN"/>
    <property type="match status" value="1"/>
</dbReference>
<evidence type="ECO:0000256" key="6">
    <source>
        <dbReference type="SAM" id="Phobius"/>
    </source>
</evidence>
<evidence type="ECO:0000256" key="4">
    <source>
        <dbReference type="ARBA" id="ARBA00023136"/>
    </source>
</evidence>
<sequence length="223" mass="24975">MDVLWRKIENVFIPVHKYSDEGTQELPGENYQHRTELFPQEFSNGNVSLKLKQLQLADAGTYHCFVKNSEWSQEARTELQVAAVAAVFIDVLGPQGQGIGLDCRSSGWFPEPELQWVGKNGQNLAMEIVTSVTQDRENLYTVVSHVTITEGEDNEDISCIMKNGLLKTEQKSAIRLSSDIFPRVSPWLPAFWVLFALALIAAGVCAYLGYSGKETVLFTYLEP</sequence>
<dbReference type="PROSITE" id="PS50835">
    <property type="entry name" value="IG_LIKE"/>
    <property type="match status" value="2"/>
</dbReference>
<evidence type="ECO:0000313" key="8">
    <source>
        <dbReference type="Ensembl" id="ENSPCEP00000022924.1"/>
    </source>
</evidence>
<dbReference type="GO" id="GO:0009897">
    <property type="term" value="C:external side of plasma membrane"/>
    <property type="evidence" value="ECO:0007669"/>
    <property type="project" value="TreeGrafter"/>
</dbReference>
<dbReference type="Pfam" id="PF22705">
    <property type="entry name" value="C2-set_3"/>
    <property type="match status" value="1"/>
</dbReference>
<accession>A0A8C8SNZ0</accession>
<dbReference type="Ensembl" id="ENSPCET00000023688.1">
    <property type="protein sequence ID" value="ENSPCEP00000022924.1"/>
    <property type="gene ID" value="ENSPCEG00000017475.1"/>
</dbReference>
<dbReference type="Pfam" id="PF07686">
    <property type="entry name" value="V-set"/>
    <property type="match status" value="1"/>
</dbReference>
<keyword evidence="2 6" id="KW-0812">Transmembrane</keyword>
<keyword evidence="5" id="KW-0393">Immunoglobulin domain</keyword>
<protein>
    <recommendedName>
        <fullName evidence="7">Ig-like domain-containing protein</fullName>
    </recommendedName>
</protein>
<dbReference type="InterPro" id="IPR050504">
    <property type="entry name" value="IgSF_BTN/MOG"/>
</dbReference>
<dbReference type="GO" id="GO:0001817">
    <property type="term" value="P:regulation of cytokine production"/>
    <property type="evidence" value="ECO:0007669"/>
    <property type="project" value="TreeGrafter"/>
</dbReference>
<dbReference type="AlphaFoldDB" id="A0A8C8SNZ0"/>
<dbReference type="Proteomes" id="UP000694393">
    <property type="component" value="Unplaced"/>
</dbReference>
<comment type="subcellular location">
    <subcellularLocation>
        <location evidence="1">Membrane</location>
    </subcellularLocation>
</comment>
<dbReference type="InterPro" id="IPR013106">
    <property type="entry name" value="Ig_V-set"/>
</dbReference>
<dbReference type="InterPro" id="IPR007110">
    <property type="entry name" value="Ig-like_dom"/>
</dbReference>
<dbReference type="InterPro" id="IPR036179">
    <property type="entry name" value="Ig-like_dom_sf"/>
</dbReference>
<keyword evidence="9" id="KW-1185">Reference proteome</keyword>
<organism evidence="8 9">
    <name type="scientific">Pelusios castaneus</name>
    <name type="common">West African mud turtle</name>
    <dbReference type="NCBI Taxonomy" id="367368"/>
    <lineage>
        <taxon>Eukaryota</taxon>
        <taxon>Metazoa</taxon>
        <taxon>Chordata</taxon>
        <taxon>Craniata</taxon>
        <taxon>Vertebrata</taxon>
        <taxon>Euteleostomi</taxon>
        <taxon>Archelosauria</taxon>
        <taxon>Testudinata</taxon>
        <taxon>Testudines</taxon>
        <taxon>Pleurodira</taxon>
        <taxon>Pelomedusidae</taxon>
        <taxon>Pelusios</taxon>
    </lineage>
</organism>
<dbReference type="SUPFAM" id="SSF48726">
    <property type="entry name" value="Immunoglobulin"/>
    <property type="match status" value="2"/>
</dbReference>
<evidence type="ECO:0000313" key="9">
    <source>
        <dbReference type="Proteomes" id="UP000694393"/>
    </source>
</evidence>
<keyword evidence="4 6" id="KW-0472">Membrane</keyword>
<name>A0A8C8SNZ0_9SAUR</name>
<feature type="transmembrane region" description="Helical" evidence="6">
    <location>
        <begin position="187"/>
        <end position="210"/>
    </location>
</feature>
<dbReference type="InterPro" id="IPR013783">
    <property type="entry name" value="Ig-like_fold"/>
</dbReference>
<feature type="domain" description="Ig-like" evidence="7">
    <location>
        <begin position="1"/>
        <end position="80"/>
    </location>
</feature>
<reference evidence="8" key="2">
    <citation type="submission" date="2025-09" db="UniProtKB">
        <authorList>
            <consortium name="Ensembl"/>
        </authorList>
    </citation>
    <scope>IDENTIFICATION</scope>
</reference>
<keyword evidence="3 6" id="KW-1133">Transmembrane helix</keyword>
<evidence type="ECO:0000259" key="7">
    <source>
        <dbReference type="PROSITE" id="PS50835"/>
    </source>
</evidence>
<feature type="domain" description="Ig-like" evidence="7">
    <location>
        <begin position="95"/>
        <end position="177"/>
    </location>
</feature>
<reference evidence="8" key="1">
    <citation type="submission" date="2025-08" db="UniProtKB">
        <authorList>
            <consortium name="Ensembl"/>
        </authorList>
    </citation>
    <scope>IDENTIFICATION</scope>
</reference>
<evidence type="ECO:0000256" key="3">
    <source>
        <dbReference type="ARBA" id="ARBA00022989"/>
    </source>
</evidence>
<dbReference type="FunFam" id="2.60.40.10:FF:000088">
    <property type="entry name" value="Butyrophilin subfamily 1 member A1"/>
    <property type="match status" value="1"/>
</dbReference>
<evidence type="ECO:0000256" key="5">
    <source>
        <dbReference type="ARBA" id="ARBA00023319"/>
    </source>
</evidence>
<dbReference type="Gene3D" id="2.60.40.10">
    <property type="entry name" value="Immunoglobulins"/>
    <property type="match status" value="2"/>
</dbReference>
<dbReference type="GO" id="GO:0050852">
    <property type="term" value="P:T cell receptor signaling pathway"/>
    <property type="evidence" value="ECO:0007669"/>
    <property type="project" value="TreeGrafter"/>
</dbReference>
<dbReference type="InterPro" id="IPR053896">
    <property type="entry name" value="BTN3A2-like_Ig-C"/>
</dbReference>
<proteinExistence type="predicted"/>